<comment type="caution">
    <text evidence="1">The sequence shown here is derived from an EMBL/GenBank/DDBJ whole genome shotgun (WGS) entry which is preliminary data.</text>
</comment>
<protein>
    <submittedName>
        <fullName evidence="1">Uncharacterized protein</fullName>
    </submittedName>
</protein>
<dbReference type="AlphaFoldDB" id="X1QGN5"/>
<sequence>MLYKAMSKFYMGMNGGKKAMWLRQNRQLVLDYYDQFGEPLTLRQFNLKPSTLDSLFKRQGIDKEDTRYYRAEALAEIAREGASEAKREVRELKAQYGLFTELVSRQLIDNFFAPLLGSVITLPPSFGVKATRDLLISDLA</sequence>
<dbReference type="EMBL" id="BARW01000003">
    <property type="protein sequence ID" value="GAI67383.1"/>
    <property type="molecule type" value="Genomic_DNA"/>
</dbReference>
<gene>
    <name evidence="1" type="ORF">S12H4_00044</name>
</gene>
<accession>X1QGN5</accession>
<evidence type="ECO:0000313" key="1">
    <source>
        <dbReference type="EMBL" id="GAI67383.1"/>
    </source>
</evidence>
<proteinExistence type="predicted"/>
<name>X1QGN5_9ZZZZ</name>
<organism evidence="1">
    <name type="scientific">marine sediment metagenome</name>
    <dbReference type="NCBI Taxonomy" id="412755"/>
    <lineage>
        <taxon>unclassified sequences</taxon>
        <taxon>metagenomes</taxon>
        <taxon>ecological metagenomes</taxon>
    </lineage>
</organism>
<reference evidence="1" key="1">
    <citation type="journal article" date="2014" name="Front. Microbiol.">
        <title>High frequency of phylogenetically diverse reductive dehalogenase-homologous genes in deep subseafloor sedimentary metagenomes.</title>
        <authorList>
            <person name="Kawai M."/>
            <person name="Futagami T."/>
            <person name="Toyoda A."/>
            <person name="Takaki Y."/>
            <person name="Nishi S."/>
            <person name="Hori S."/>
            <person name="Arai W."/>
            <person name="Tsubouchi T."/>
            <person name="Morono Y."/>
            <person name="Uchiyama I."/>
            <person name="Ito T."/>
            <person name="Fujiyama A."/>
            <person name="Inagaki F."/>
            <person name="Takami H."/>
        </authorList>
    </citation>
    <scope>NUCLEOTIDE SEQUENCE</scope>
    <source>
        <strain evidence="1">Expedition CK06-06</strain>
    </source>
</reference>